<feature type="transmembrane region" description="Helical" evidence="1">
    <location>
        <begin position="35"/>
        <end position="56"/>
    </location>
</feature>
<keyword evidence="1" id="KW-0472">Membrane</keyword>
<dbReference type="Gene3D" id="3.30.70.270">
    <property type="match status" value="1"/>
</dbReference>
<feature type="transmembrane region" description="Helical" evidence="1">
    <location>
        <begin position="113"/>
        <end position="130"/>
    </location>
</feature>
<organism evidence="2 3">
    <name type="scientific">Rhodoferax sediminis</name>
    <dbReference type="NCBI Taxonomy" id="2509614"/>
    <lineage>
        <taxon>Bacteria</taxon>
        <taxon>Pseudomonadati</taxon>
        <taxon>Pseudomonadota</taxon>
        <taxon>Betaproteobacteria</taxon>
        <taxon>Burkholderiales</taxon>
        <taxon>Comamonadaceae</taxon>
        <taxon>Rhodoferax</taxon>
    </lineage>
</organism>
<dbReference type="KEGG" id="rhf:EUB48_05075"/>
<name>A0A515D8K6_9BURK</name>
<proteinExistence type="predicted"/>
<gene>
    <name evidence="2" type="ORF">EUB48_05075</name>
</gene>
<protein>
    <submittedName>
        <fullName evidence="2">GGDEF domain-containing protein</fullName>
    </submittedName>
</protein>
<dbReference type="SUPFAM" id="SSF55073">
    <property type="entry name" value="Nucleotide cyclase"/>
    <property type="match status" value="1"/>
</dbReference>
<evidence type="ECO:0000256" key="1">
    <source>
        <dbReference type="SAM" id="Phobius"/>
    </source>
</evidence>
<evidence type="ECO:0000313" key="3">
    <source>
        <dbReference type="Proteomes" id="UP000316798"/>
    </source>
</evidence>
<accession>A0A515D8K6</accession>
<dbReference type="Proteomes" id="UP000316798">
    <property type="component" value="Chromosome"/>
</dbReference>
<evidence type="ECO:0000313" key="2">
    <source>
        <dbReference type="EMBL" id="QDL36739.1"/>
    </source>
</evidence>
<dbReference type="AlphaFoldDB" id="A0A515D8K6"/>
<feature type="transmembrane region" description="Helical" evidence="1">
    <location>
        <begin position="162"/>
        <end position="181"/>
    </location>
</feature>
<reference evidence="2 3" key="1">
    <citation type="submission" date="2019-01" db="EMBL/GenBank/DDBJ databases">
        <title>Genomic insights into a novel species Rhodoferax sp.</title>
        <authorList>
            <person name="Jin L."/>
        </authorList>
    </citation>
    <scope>NUCLEOTIDE SEQUENCE [LARGE SCALE GENOMIC DNA]</scope>
    <source>
        <strain evidence="2 3">CHu59-6-5</strain>
    </source>
</reference>
<dbReference type="InterPro" id="IPR043128">
    <property type="entry name" value="Rev_trsase/Diguanyl_cyclase"/>
</dbReference>
<dbReference type="EMBL" id="CP035503">
    <property type="protein sequence ID" value="QDL36739.1"/>
    <property type="molecule type" value="Genomic_DNA"/>
</dbReference>
<dbReference type="OrthoDB" id="8893711at2"/>
<sequence>MKTGFTDEAGGDLTQPPVLTSSKIRSLQGNVPRHIGWIEPWIGGSVVCATALTALIGHGQAPMLWVYTALAALLAWWSWRRPARRQTELLLRAAILMVLGFLTLIQIETHQDRAANVNWVVVPLILYAILLKPRLVWSLLGFCLGLYLLIIYWFHPVATPEFLFLRAGFVFIFSAAATHMGEVMRRTDELLEERRVDTSSGLLNEYGFMDHGKELWRHCRQARIPATLVFLDVPDLLKIREVYHAGATGMVEAIVLQAVDALDVGKHVLARLSMWRFALLMPGTTHEQALKFVGDRLGHPPVIKIDEGPLDLVFLVDVRAVESRRQDMAFADFYKTELAVLDAQVERARAVGSNPVASEKFIPDRSAGKASGQGAAPLPVTIPMDF</sequence>
<feature type="transmembrane region" description="Helical" evidence="1">
    <location>
        <begin position="62"/>
        <end position="77"/>
    </location>
</feature>
<keyword evidence="1" id="KW-0812">Transmembrane</keyword>
<keyword evidence="1" id="KW-1133">Transmembrane helix</keyword>
<feature type="transmembrane region" description="Helical" evidence="1">
    <location>
        <begin position="137"/>
        <end position="156"/>
    </location>
</feature>
<dbReference type="InterPro" id="IPR029787">
    <property type="entry name" value="Nucleotide_cyclase"/>
</dbReference>
<feature type="transmembrane region" description="Helical" evidence="1">
    <location>
        <begin position="89"/>
        <end position="107"/>
    </location>
</feature>
<dbReference type="RefSeq" id="WP_142817901.1">
    <property type="nucleotide sequence ID" value="NZ_CP035503.1"/>
</dbReference>
<keyword evidence="3" id="KW-1185">Reference proteome</keyword>